<feature type="repeat" description="WD" evidence="3">
    <location>
        <begin position="1372"/>
        <end position="1405"/>
    </location>
</feature>
<dbReference type="PROSITE" id="PS00678">
    <property type="entry name" value="WD_REPEATS_1"/>
    <property type="match status" value="2"/>
</dbReference>
<dbReference type="PROSITE" id="PS50837">
    <property type="entry name" value="NACHT"/>
    <property type="match status" value="1"/>
</dbReference>
<proteinExistence type="predicted"/>
<evidence type="ECO:0000256" key="3">
    <source>
        <dbReference type="PROSITE-ProRule" id="PRU00221"/>
    </source>
</evidence>
<dbReference type="InterPro" id="IPR036322">
    <property type="entry name" value="WD40_repeat_dom_sf"/>
</dbReference>
<evidence type="ECO:0000313" key="6">
    <source>
        <dbReference type="EMBL" id="KAF8672065.1"/>
    </source>
</evidence>
<dbReference type="Pfam" id="PF00400">
    <property type="entry name" value="WD40"/>
    <property type="match status" value="14"/>
</dbReference>
<evidence type="ECO:0000256" key="4">
    <source>
        <dbReference type="SAM" id="MobiDB-lite"/>
    </source>
</evidence>
<dbReference type="InterPro" id="IPR020472">
    <property type="entry name" value="WD40_PAC1"/>
</dbReference>
<dbReference type="Gene3D" id="3.40.50.300">
    <property type="entry name" value="P-loop containing nucleotide triphosphate hydrolases"/>
    <property type="match status" value="1"/>
</dbReference>
<dbReference type="InterPro" id="IPR019775">
    <property type="entry name" value="WD40_repeat_CS"/>
</dbReference>
<accession>A0A8H7H366</accession>
<feature type="repeat" description="WD" evidence="3">
    <location>
        <begin position="1068"/>
        <end position="1109"/>
    </location>
</feature>
<feature type="repeat" description="WD" evidence="3">
    <location>
        <begin position="1155"/>
        <end position="1196"/>
    </location>
</feature>
<evidence type="ECO:0000259" key="5">
    <source>
        <dbReference type="PROSITE" id="PS50837"/>
    </source>
</evidence>
<evidence type="ECO:0000256" key="1">
    <source>
        <dbReference type="ARBA" id="ARBA00022574"/>
    </source>
</evidence>
<keyword evidence="1 3" id="KW-0853">WD repeat</keyword>
<dbReference type="Gene3D" id="2.130.10.10">
    <property type="entry name" value="YVTN repeat-like/Quinoprotein amine dehydrogenase"/>
    <property type="match status" value="5"/>
</dbReference>
<dbReference type="InterPro" id="IPR050505">
    <property type="entry name" value="WDR55/POC1"/>
</dbReference>
<dbReference type="PRINTS" id="PR00320">
    <property type="entry name" value="GPROTEINBRPT"/>
</dbReference>
<dbReference type="InterPro" id="IPR015943">
    <property type="entry name" value="WD40/YVTN_repeat-like_dom_sf"/>
</dbReference>
<dbReference type="SMART" id="SM00320">
    <property type="entry name" value="WD40"/>
    <property type="match status" value="14"/>
</dbReference>
<feature type="repeat" description="WD" evidence="3">
    <location>
        <begin position="1198"/>
        <end position="1239"/>
    </location>
</feature>
<dbReference type="InterPro" id="IPR027417">
    <property type="entry name" value="P-loop_NTPase"/>
</dbReference>
<reference evidence="6" key="1">
    <citation type="submission" date="2020-09" db="EMBL/GenBank/DDBJ databases">
        <title>Comparative genome analyses of four rice-infecting Rhizoctonia solani isolates reveal extensive enrichment of homogalacturonan modification genes.</title>
        <authorList>
            <person name="Lee D.-Y."/>
            <person name="Jeon J."/>
            <person name="Kim K.-T."/>
            <person name="Cheong K."/>
            <person name="Song H."/>
            <person name="Choi G."/>
            <person name="Ko J."/>
            <person name="Opiyo S.O."/>
            <person name="Zuo S."/>
            <person name="Madhav S."/>
            <person name="Lee Y.-H."/>
            <person name="Wang G.-L."/>
        </authorList>
    </citation>
    <scope>NUCLEOTIDE SEQUENCE</scope>
    <source>
        <strain evidence="6">AG1-IA YN-7</strain>
    </source>
</reference>
<comment type="caution">
    <text evidence="6">The sequence shown here is derived from an EMBL/GenBank/DDBJ whole genome shotgun (WGS) entry which is preliminary data.</text>
</comment>
<dbReference type="Pfam" id="PF24883">
    <property type="entry name" value="NPHP3_N"/>
    <property type="match status" value="1"/>
</dbReference>
<feature type="compositionally biased region" description="Polar residues" evidence="4">
    <location>
        <begin position="35"/>
        <end position="58"/>
    </location>
</feature>
<feature type="repeat" description="WD" evidence="3">
    <location>
        <begin position="1112"/>
        <end position="1153"/>
    </location>
</feature>
<protein>
    <submittedName>
        <fullName evidence="6">WD domain, G-beta repeat</fullName>
    </submittedName>
</protein>
<feature type="repeat" description="WD" evidence="3">
    <location>
        <begin position="1329"/>
        <end position="1370"/>
    </location>
</feature>
<feature type="repeat" description="WD" evidence="3">
    <location>
        <begin position="851"/>
        <end position="892"/>
    </location>
</feature>
<feature type="region of interest" description="Disordered" evidence="4">
    <location>
        <begin position="21"/>
        <end position="93"/>
    </location>
</feature>
<dbReference type="SUPFAM" id="SSF52540">
    <property type="entry name" value="P-loop containing nucleoside triphosphate hydrolases"/>
    <property type="match status" value="1"/>
</dbReference>
<dbReference type="EMBL" id="JACYCC010000213">
    <property type="protein sequence ID" value="KAF8672065.1"/>
    <property type="molecule type" value="Genomic_DNA"/>
</dbReference>
<feature type="domain" description="NACHT" evidence="5">
    <location>
        <begin position="300"/>
        <end position="445"/>
    </location>
</feature>
<gene>
    <name evidence="6" type="ORF">RHS04_07928</name>
</gene>
<dbReference type="InterPro" id="IPR001680">
    <property type="entry name" value="WD40_rpt"/>
</dbReference>
<dbReference type="Proteomes" id="UP000650582">
    <property type="component" value="Unassembled WGS sequence"/>
</dbReference>
<feature type="repeat" description="WD" evidence="3">
    <location>
        <begin position="982"/>
        <end position="1023"/>
    </location>
</feature>
<evidence type="ECO:0000256" key="2">
    <source>
        <dbReference type="ARBA" id="ARBA00022737"/>
    </source>
</evidence>
<feature type="repeat" description="WD" evidence="3">
    <location>
        <begin position="1242"/>
        <end position="1283"/>
    </location>
</feature>
<sequence>MSSTPPRNKWGRFDFWVSKIKKHPRSNAETPDPTPSSRNATQTSNALGGTSRMQSTTPVPHDMSTTPPPTIEDSVTGGLTPPSLHEQASFVGPRTPDFQKNTADRPRFQHVGVALKGLCQSAGVFPPLQAIITDVISCFETLEIDSTYETEYEALLLELQTLSDSLAYHVPRSNSAHMSDCITRMKKSIAKQTEVIKKRRDQPLERNLEKAEQYRQEVLRAYRGIESAFRQLQTDATMDIWSSVGEQTANSRLHQLFPSRLAPHNSTLSTEVDRRACTKHTRTQILLELDQWSADPQKPNVYWMNGMAGTGKTTIAYTFAESLKRRGLLGASFFCTRASSECQDVGRIIPTITYQLARYSMSFQSAVVKVLGSDPDIGTRAIAEQCEQLIKEPLAQVKDVIPGGLVVVIDALDECNNANGVRTILDVLFRITPNLPLKFFITSRPEPIIRHRIEALSDLNRSMCVLHEIEKWMVEADIELYLREELDDSVSDQNLSQLAKLSGNLFIYAATAIRYIRPTGTIVDPDRLETILISSTNLGFQHSDINELYTTILEAAVHQSGRDSQEQQQMRLILWTAVCTREPVNIDTLAALTGIKATKVNTLLQSLYLVLHVSRATSMITTLHASFPDFMFGEARSSKFYCDEAKHSQLLAKQCFQVMEAQLRFNICSLETSFIPDREVQDLEDRITSAEWTERVPISATAILDGGAKPEAYAGQRDEHAVGAQAMDGGKVEDISSDLSKLLNDSWIFVSKYAAGSVSQSTPHIYISALAFCDHSSSVHKQYWGRTRGLLSLKGSAMEQSQTPLLAAWSIRSGALSLAFSPDGSRFAIGFKDGTVHVFHAHDGTIALGPLEGHTSGVECVAFSPNGLLLASGSGDKTILVRDAQTGTCIYDAIKGHEGGVTSALFSPDGKHILSGSWDQTTRMWDSGDGSLIPNSIKHHPDEINCTAFSPDGKHVACGLWSNKSPIIVYNASTSESLPFSFAAHRTSVESIAFSPHGKHFVTGHRSGDLRVWSLQDGTPTHSPPTVHSNTITSIRFSPLGDKLVTASYDRCVYIWDVENGYSNPCLLGTHDDWVFSAVFSPDGTRVASCSHDRTLKMWNAFHSTSSHTSRWTAPTKAVYSVAISPDGSRIAAAGGDKAIYMFNTRDGTAALEPLVAHTGEIHSVVFSGNGRYLVSGSNDKRMCLWDTASGKLLSNPVAGHENFICSVSFSPDSRQVVSASWDKTIRMWHVDDGALTPTDLVGTHDSRVNSAVFSPDGARIVSGCDDRKIRMWDSQTLSLLFDLFRSQQHERIWSVTFSSDGKLIASGSDDGTIFIFDSHSGEMVLGPLKAHQDSVRSVLFSPDGNHIVSGSADRRVGVWRVEDGAPACEPLEGHQSGISSMACSPEGAYIVSGSWDSTIRVWKVLGRGVVSNSSQSASSTSDQREPHRAIAGGLKIDSDGWARNRSSQLLFWVPSHLHFLFPSLKTVHYIGPEGTLQMDYSNPLLLGDEWYRCFVG</sequence>
<dbReference type="PANTHER" id="PTHR44019:SF8">
    <property type="entry name" value="POC1 CENTRIOLAR PROTEIN HOMOLOG"/>
    <property type="match status" value="1"/>
</dbReference>
<dbReference type="InterPro" id="IPR056884">
    <property type="entry name" value="NPHP3-like_N"/>
</dbReference>
<evidence type="ECO:0000313" key="7">
    <source>
        <dbReference type="Proteomes" id="UP000650582"/>
    </source>
</evidence>
<feature type="repeat" description="WD" evidence="3">
    <location>
        <begin position="894"/>
        <end position="935"/>
    </location>
</feature>
<dbReference type="PROSITE" id="PS50082">
    <property type="entry name" value="WD_REPEATS_2"/>
    <property type="match status" value="12"/>
</dbReference>
<dbReference type="PROSITE" id="PS50294">
    <property type="entry name" value="WD_REPEATS_REGION"/>
    <property type="match status" value="10"/>
</dbReference>
<keyword evidence="2" id="KW-0677">Repeat</keyword>
<name>A0A8H7H366_9AGAM</name>
<dbReference type="PANTHER" id="PTHR44019">
    <property type="entry name" value="WD REPEAT-CONTAINING PROTEIN 55"/>
    <property type="match status" value="1"/>
</dbReference>
<feature type="repeat" description="WD" evidence="3">
    <location>
        <begin position="1286"/>
        <end position="1327"/>
    </location>
</feature>
<organism evidence="6 7">
    <name type="scientific">Rhizoctonia solani</name>
    <dbReference type="NCBI Taxonomy" id="456999"/>
    <lineage>
        <taxon>Eukaryota</taxon>
        <taxon>Fungi</taxon>
        <taxon>Dikarya</taxon>
        <taxon>Basidiomycota</taxon>
        <taxon>Agaricomycotina</taxon>
        <taxon>Agaricomycetes</taxon>
        <taxon>Cantharellales</taxon>
        <taxon>Ceratobasidiaceae</taxon>
        <taxon>Rhizoctonia</taxon>
    </lineage>
</organism>
<dbReference type="SUPFAM" id="SSF50978">
    <property type="entry name" value="WD40 repeat-like"/>
    <property type="match status" value="2"/>
</dbReference>
<dbReference type="CDD" id="cd00200">
    <property type="entry name" value="WD40"/>
    <property type="match status" value="2"/>
</dbReference>
<dbReference type="InterPro" id="IPR007111">
    <property type="entry name" value="NACHT_NTPase"/>
</dbReference>
<feature type="repeat" description="WD" evidence="3">
    <location>
        <begin position="1025"/>
        <end position="1061"/>
    </location>
</feature>